<proteinExistence type="predicted"/>
<name>A0A5B7G5X0_PORTR</name>
<accession>A0A5B7G5X0</accession>
<dbReference type="Proteomes" id="UP000324222">
    <property type="component" value="Unassembled WGS sequence"/>
</dbReference>
<dbReference type="AlphaFoldDB" id="A0A5B7G5X0"/>
<dbReference type="EMBL" id="VSRR010011195">
    <property type="protein sequence ID" value="MPC52846.1"/>
    <property type="molecule type" value="Genomic_DNA"/>
</dbReference>
<protein>
    <submittedName>
        <fullName evidence="1">Uncharacterized protein</fullName>
    </submittedName>
</protein>
<evidence type="ECO:0000313" key="1">
    <source>
        <dbReference type="EMBL" id="MPC52846.1"/>
    </source>
</evidence>
<organism evidence="1 2">
    <name type="scientific">Portunus trituberculatus</name>
    <name type="common">Swimming crab</name>
    <name type="synonym">Neptunus trituberculatus</name>
    <dbReference type="NCBI Taxonomy" id="210409"/>
    <lineage>
        <taxon>Eukaryota</taxon>
        <taxon>Metazoa</taxon>
        <taxon>Ecdysozoa</taxon>
        <taxon>Arthropoda</taxon>
        <taxon>Crustacea</taxon>
        <taxon>Multicrustacea</taxon>
        <taxon>Malacostraca</taxon>
        <taxon>Eumalacostraca</taxon>
        <taxon>Eucarida</taxon>
        <taxon>Decapoda</taxon>
        <taxon>Pleocyemata</taxon>
        <taxon>Brachyura</taxon>
        <taxon>Eubrachyura</taxon>
        <taxon>Portunoidea</taxon>
        <taxon>Portunidae</taxon>
        <taxon>Portuninae</taxon>
        <taxon>Portunus</taxon>
    </lineage>
</organism>
<reference evidence="1 2" key="1">
    <citation type="submission" date="2019-05" db="EMBL/GenBank/DDBJ databases">
        <title>Another draft genome of Portunus trituberculatus and its Hox gene families provides insights of decapod evolution.</title>
        <authorList>
            <person name="Jeong J.-H."/>
            <person name="Song I."/>
            <person name="Kim S."/>
            <person name="Choi T."/>
            <person name="Kim D."/>
            <person name="Ryu S."/>
            <person name="Kim W."/>
        </authorList>
    </citation>
    <scope>NUCLEOTIDE SEQUENCE [LARGE SCALE GENOMIC DNA]</scope>
    <source>
        <tissue evidence="1">Muscle</tissue>
    </source>
</reference>
<gene>
    <name evidence="1" type="ORF">E2C01_046725</name>
</gene>
<sequence length="130" mass="14433">MVRQDNLCSRDDSLVQDLPGSQATHGRVSQAKVKVVVVMALLCGGGKRGGLGFHVRHTAQNTYSLFHHHVSLRDSALQLEALGAIRTLRLAEYCHPWLAGVTIEVLQSADETIFLNFLWNLLNVPMFILK</sequence>
<keyword evidence="2" id="KW-1185">Reference proteome</keyword>
<comment type="caution">
    <text evidence="1">The sequence shown here is derived from an EMBL/GenBank/DDBJ whole genome shotgun (WGS) entry which is preliminary data.</text>
</comment>
<evidence type="ECO:0000313" key="2">
    <source>
        <dbReference type="Proteomes" id="UP000324222"/>
    </source>
</evidence>